<accession>A0A1H6S7Q0</accession>
<dbReference type="STRING" id="64971.SAMN05421831_10555"/>
<dbReference type="AlphaFoldDB" id="A0A1H6S7Q0"/>
<dbReference type="PROSITE" id="PS50111">
    <property type="entry name" value="CHEMOTAXIS_TRANSDUC_2"/>
    <property type="match status" value="1"/>
</dbReference>
<sequence>MTLAQRLYLGFGLIVAFMIAVTSVGVVKVSFIDNTLTQVNDENTVKQRFAINFRGSVHDRAIAIRDAVLVTSTQKRQVFLQDIQQLDDFYQEAAQGMARVFAQPKGASTQEKNLLQQIQKIEQQTLKLTEQTLALLAQEQHQQAQSLLMEQVSPAYTAWLNAINTFIDHQEAQIQQQVTQVHEETSGFQNLMLIVTALAILVSVLVSYQLVSSLTRTIGGEPEEAADLIRRVAAGDLSTQVQTPYPDSIMGAVATTTQYLAQMIREVTTSAHTLAESAANMKATAERNQALVIGQREQTEMGATAMNQMSATVQEVAGHTVEAANVARAADEETLKGDQEVKRTIASIQSLAQELESAAKVIDALSQDSTQIGTVLEVIETIAEQTNLLALNAAIEAARAGEHGRGFAVVADEVRGLASRTQESTRDIQQRIEKMQTSAQGAVKVMELSRNQAAASVEQAQRAGDSLQLINTSVASINNMNTQIASAAEEQSAVAEEINRNFAQITQAAEQAAAGVQQNVAASQELSQLANRLLQSVQKFRV</sequence>
<evidence type="ECO:0000256" key="5">
    <source>
        <dbReference type="ARBA" id="ARBA00023136"/>
    </source>
</evidence>
<dbReference type="InterPro" id="IPR024478">
    <property type="entry name" value="HlyB_4HB_MCP"/>
</dbReference>
<dbReference type="GO" id="GO:0007165">
    <property type="term" value="P:signal transduction"/>
    <property type="evidence" value="ECO:0007669"/>
    <property type="project" value="UniProtKB-KW"/>
</dbReference>
<evidence type="ECO:0000259" key="10">
    <source>
        <dbReference type="PROSITE" id="PS50111"/>
    </source>
</evidence>
<evidence type="ECO:0000256" key="4">
    <source>
        <dbReference type="ARBA" id="ARBA00022989"/>
    </source>
</evidence>
<comment type="subcellular location">
    <subcellularLocation>
        <location evidence="1">Cell inner membrane</location>
        <topology evidence="1">Multi-pass membrane protein</topology>
    </subcellularLocation>
</comment>
<dbReference type="PROSITE" id="PS50192">
    <property type="entry name" value="T_SNARE"/>
    <property type="match status" value="1"/>
</dbReference>
<organism evidence="12 13">
    <name type="scientific">Allopseudospirillum japonicum</name>
    <dbReference type="NCBI Taxonomy" id="64971"/>
    <lineage>
        <taxon>Bacteria</taxon>
        <taxon>Pseudomonadati</taxon>
        <taxon>Pseudomonadota</taxon>
        <taxon>Gammaproteobacteria</taxon>
        <taxon>Oceanospirillales</taxon>
        <taxon>Oceanospirillaceae</taxon>
        <taxon>Allopseudospirillum</taxon>
    </lineage>
</organism>
<dbReference type="PANTHER" id="PTHR32089">
    <property type="entry name" value="METHYL-ACCEPTING CHEMOTAXIS PROTEIN MCPB"/>
    <property type="match status" value="1"/>
</dbReference>
<evidence type="ECO:0000256" key="3">
    <source>
        <dbReference type="ARBA" id="ARBA00022692"/>
    </source>
</evidence>
<dbReference type="Pfam" id="PF00015">
    <property type="entry name" value="MCPsignal"/>
    <property type="match status" value="1"/>
</dbReference>
<dbReference type="PANTHER" id="PTHR32089:SF119">
    <property type="entry name" value="METHYL-ACCEPTING CHEMOTAXIS PROTEIN CTPL"/>
    <property type="match status" value="1"/>
</dbReference>
<evidence type="ECO:0000256" key="7">
    <source>
        <dbReference type="ARBA" id="ARBA00029447"/>
    </source>
</evidence>
<keyword evidence="13" id="KW-1185">Reference proteome</keyword>
<protein>
    <submittedName>
        <fullName evidence="12">Methyl-accepting chemotaxis protein</fullName>
    </submittedName>
</protein>
<feature type="transmembrane region" description="Helical" evidence="9">
    <location>
        <begin position="6"/>
        <end position="27"/>
    </location>
</feature>
<evidence type="ECO:0000313" key="12">
    <source>
        <dbReference type="EMBL" id="SEI60060.1"/>
    </source>
</evidence>
<evidence type="ECO:0000259" key="11">
    <source>
        <dbReference type="PROSITE" id="PS50192"/>
    </source>
</evidence>
<name>A0A1H6S7Q0_9GAMM</name>
<keyword evidence="5 9" id="KW-0472">Membrane</keyword>
<keyword evidence="6 8" id="KW-0807">Transducer</keyword>
<dbReference type="InterPro" id="IPR004089">
    <property type="entry name" value="MCPsignal_dom"/>
</dbReference>
<dbReference type="FunFam" id="1.10.287.950:FF:000001">
    <property type="entry name" value="Methyl-accepting chemotaxis sensory transducer"/>
    <property type="match status" value="1"/>
</dbReference>
<keyword evidence="2" id="KW-1003">Cell membrane</keyword>
<keyword evidence="4 9" id="KW-1133">Transmembrane helix</keyword>
<dbReference type="InterPro" id="IPR047347">
    <property type="entry name" value="YvaQ-like_sensor"/>
</dbReference>
<dbReference type="Proteomes" id="UP000242999">
    <property type="component" value="Unassembled WGS sequence"/>
</dbReference>
<dbReference type="CDD" id="cd11386">
    <property type="entry name" value="MCP_signal"/>
    <property type="match status" value="1"/>
</dbReference>
<keyword evidence="2" id="KW-0997">Cell inner membrane</keyword>
<proteinExistence type="inferred from homology"/>
<dbReference type="InterPro" id="IPR000727">
    <property type="entry name" value="T_SNARE_dom"/>
</dbReference>
<dbReference type="EMBL" id="FNYH01000005">
    <property type="protein sequence ID" value="SEI60060.1"/>
    <property type="molecule type" value="Genomic_DNA"/>
</dbReference>
<evidence type="ECO:0000256" key="8">
    <source>
        <dbReference type="PROSITE-ProRule" id="PRU00284"/>
    </source>
</evidence>
<gene>
    <name evidence="12" type="ORF">SAMN05421831_10555</name>
</gene>
<evidence type="ECO:0000313" key="13">
    <source>
        <dbReference type="Proteomes" id="UP000242999"/>
    </source>
</evidence>
<dbReference type="SUPFAM" id="SSF58104">
    <property type="entry name" value="Methyl-accepting chemotaxis protein (MCP) signaling domain"/>
    <property type="match status" value="1"/>
</dbReference>
<dbReference type="OrthoDB" id="2489132at2"/>
<evidence type="ECO:0000256" key="1">
    <source>
        <dbReference type="ARBA" id="ARBA00004429"/>
    </source>
</evidence>
<dbReference type="GO" id="GO:0006935">
    <property type="term" value="P:chemotaxis"/>
    <property type="evidence" value="ECO:0007669"/>
    <property type="project" value="UniProtKB-ARBA"/>
</dbReference>
<evidence type="ECO:0000256" key="6">
    <source>
        <dbReference type="ARBA" id="ARBA00023224"/>
    </source>
</evidence>
<evidence type="ECO:0000256" key="2">
    <source>
        <dbReference type="ARBA" id="ARBA00022519"/>
    </source>
</evidence>
<reference evidence="13" key="1">
    <citation type="submission" date="2016-10" db="EMBL/GenBank/DDBJ databases">
        <authorList>
            <person name="Varghese N."/>
            <person name="Submissions S."/>
        </authorList>
    </citation>
    <scope>NUCLEOTIDE SEQUENCE [LARGE SCALE GENOMIC DNA]</scope>
    <source>
        <strain evidence="13">DSM 7165</strain>
    </source>
</reference>
<keyword evidence="3 9" id="KW-0812">Transmembrane</keyword>
<comment type="similarity">
    <text evidence="7">Belongs to the methyl-accepting chemotaxis (MCP) protein family.</text>
</comment>
<dbReference type="GO" id="GO:0005886">
    <property type="term" value="C:plasma membrane"/>
    <property type="evidence" value="ECO:0007669"/>
    <property type="project" value="UniProtKB-SubCell"/>
</dbReference>
<dbReference type="CDD" id="cd19411">
    <property type="entry name" value="MCP2201-like_sensor"/>
    <property type="match status" value="1"/>
</dbReference>
<dbReference type="Pfam" id="PF12729">
    <property type="entry name" value="4HB_MCP_1"/>
    <property type="match status" value="1"/>
</dbReference>
<feature type="domain" description="T-SNARE coiled-coil homology" evidence="11">
    <location>
        <begin position="457"/>
        <end position="519"/>
    </location>
</feature>
<evidence type="ECO:0000256" key="9">
    <source>
        <dbReference type="SAM" id="Phobius"/>
    </source>
</evidence>
<dbReference type="RefSeq" id="WP_093309121.1">
    <property type="nucleotide sequence ID" value="NZ_FNYH01000005.1"/>
</dbReference>
<dbReference type="SMART" id="SM00283">
    <property type="entry name" value="MA"/>
    <property type="match status" value="1"/>
</dbReference>
<feature type="domain" description="Methyl-accepting transducer" evidence="10">
    <location>
        <begin position="270"/>
        <end position="506"/>
    </location>
</feature>
<dbReference type="Gene3D" id="1.10.287.950">
    <property type="entry name" value="Methyl-accepting chemotaxis protein"/>
    <property type="match status" value="1"/>
</dbReference>